<evidence type="ECO:0000313" key="2">
    <source>
        <dbReference type="EMBL" id="MDR7353841.1"/>
    </source>
</evidence>
<keyword evidence="3" id="KW-1185">Reference proteome</keyword>
<dbReference type="Pfam" id="PF17418">
    <property type="entry name" value="SdpA"/>
    <property type="match status" value="1"/>
</dbReference>
<keyword evidence="1" id="KW-0812">Transmembrane</keyword>
<keyword evidence="1" id="KW-0472">Membrane</keyword>
<protein>
    <submittedName>
        <fullName evidence="2">Antimicrobial peptide system SdpA family protein</fullName>
    </submittedName>
</protein>
<reference evidence="2 3" key="1">
    <citation type="submission" date="2023-07" db="EMBL/GenBank/DDBJ databases">
        <title>Sequencing the genomes of 1000 actinobacteria strains.</title>
        <authorList>
            <person name="Klenk H.-P."/>
        </authorList>
    </citation>
    <scope>NUCLEOTIDE SEQUENCE [LARGE SCALE GENOMIC DNA]</scope>
    <source>
        <strain evidence="2 3">DSM 44508</strain>
    </source>
</reference>
<comment type="caution">
    <text evidence="2">The sequence shown here is derived from an EMBL/GenBank/DDBJ whole genome shotgun (WGS) entry which is preliminary data.</text>
</comment>
<dbReference type="EMBL" id="JAVDYF010000001">
    <property type="protein sequence ID" value="MDR7353841.1"/>
    <property type="molecule type" value="Genomic_DNA"/>
</dbReference>
<dbReference type="Proteomes" id="UP001183619">
    <property type="component" value="Unassembled WGS sequence"/>
</dbReference>
<dbReference type="NCBIfam" id="TIGR04034">
    <property type="entry name" value="export_SdpA"/>
    <property type="match status" value="1"/>
</dbReference>
<evidence type="ECO:0000313" key="3">
    <source>
        <dbReference type="Proteomes" id="UP001183619"/>
    </source>
</evidence>
<dbReference type="RefSeq" id="WP_277103778.1">
    <property type="nucleotide sequence ID" value="NZ_BAAAJS010000014.1"/>
</dbReference>
<accession>A0ABU2B630</accession>
<sequence>MTRFEYDPSATKLKATPIIAFITIATVIIVQMWAWLPASELYGSKARSKVLAVRTFTVQGWAFFTKSPREKRTIGFVRVPETDTWEPIARGPNLSLQYFFGLNRSARLTEVDTELLTNLIPEQNWKECDNVTHFEKCVPESPSITIDNPTTNPQICGDIVMTKSEPVPWAYRNLRDGMPGQVVKLNAVCHSEKK</sequence>
<evidence type="ECO:0000256" key="1">
    <source>
        <dbReference type="SAM" id="Phobius"/>
    </source>
</evidence>
<feature type="transmembrane region" description="Helical" evidence="1">
    <location>
        <begin position="15"/>
        <end position="36"/>
    </location>
</feature>
<organism evidence="2 3">
    <name type="scientific">Corynebacterium felinum</name>
    <dbReference type="NCBI Taxonomy" id="131318"/>
    <lineage>
        <taxon>Bacteria</taxon>
        <taxon>Bacillati</taxon>
        <taxon>Actinomycetota</taxon>
        <taxon>Actinomycetes</taxon>
        <taxon>Mycobacteriales</taxon>
        <taxon>Corynebacteriaceae</taxon>
        <taxon>Corynebacterium</taxon>
    </lineage>
</organism>
<proteinExistence type="predicted"/>
<dbReference type="InterPro" id="IPR023902">
    <property type="entry name" value="Sporulation_SdpA"/>
</dbReference>
<gene>
    <name evidence="2" type="ORF">J2S37_000379</name>
</gene>
<name>A0ABU2B630_9CORY</name>
<keyword evidence="1" id="KW-1133">Transmembrane helix</keyword>